<evidence type="ECO:0000256" key="1">
    <source>
        <dbReference type="SAM" id="Phobius"/>
    </source>
</evidence>
<feature type="transmembrane region" description="Helical" evidence="1">
    <location>
        <begin position="355"/>
        <end position="379"/>
    </location>
</feature>
<keyword evidence="1" id="KW-1133">Transmembrane helix</keyword>
<feature type="transmembrane region" description="Helical" evidence="1">
    <location>
        <begin position="163"/>
        <end position="187"/>
    </location>
</feature>
<name>A0A811KZ27_BURXY</name>
<dbReference type="Proteomes" id="UP000659654">
    <property type="component" value="Unassembled WGS sequence"/>
</dbReference>
<dbReference type="PANTHER" id="PTHR23017">
    <property type="entry name" value="SERPENTINE RECEPTOR, CLASS X"/>
    <property type="match status" value="1"/>
</dbReference>
<keyword evidence="1" id="KW-0812">Transmembrane</keyword>
<dbReference type="SUPFAM" id="SSF81321">
    <property type="entry name" value="Family A G protein-coupled receptor-like"/>
    <property type="match status" value="1"/>
</dbReference>
<organism evidence="4 5">
    <name type="scientific">Bursaphelenchus xylophilus</name>
    <name type="common">Pinewood nematode worm</name>
    <name type="synonym">Aphelenchoides xylophilus</name>
    <dbReference type="NCBI Taxonomy" id="6326"/>
    <lineage>
        <taxon>Eukaryota</taxon>
        <taxon>Metazoa</taxon>
        <taxon>Ecdysozoa</taxon>
        <taxon>Nematoda</taxon>
        <taxon>Chromadorea</taxon>
        <taxon>Rhabditida</taxon>
        <taxon>Tylenchina</taxon>
        <taxon>Tylenchomorpha</taxon>
        <taxon>Aphelenchoidea</taxon>
        <taxon>Aphelenchoididae</taxon>
        <taxon>Bursaphelenchus</taxon>
    </lineage>
</organism>
<keyword evidence="5" id="KW-1185">Reference proteome</keyword>
<protein>
    <submittedName>
        <fullName evidence="4">(pine wood nematode) hypothetical protein</fullName>
    </submittedName>
</protein>
<reference evidence="4" key="1">
    <citation type="submission" date="2020-09" db="EMBL/GenBank/DDBJ databases">
        <authorList>
            <person name="Kikuchi T."/>
        </authorList>
    </citation>
    <scope>NUCLEOTIDE SEQUENCE</scope>
    <source>
        <strain evidence="4">Ka4C1</strain>
    </source>
</reference>
<dbReference type="Pfam" id="PF10328">
    <property type="entry name" value="7TM_GPCR_Srx"/>
    <property type="match status" value="1"/>
</dbReference>
<dbReference type="InterPro" id="IPR019430">
    <property type="entry name" value="7TM_GPCR_serpentine_rcpt_Srx"/>
</dbReference>
<feature type="transmembrane region" description="Helical" evidence="1">
    <location>
        <begin position="208"/>
        <end position="234"/>
    </location>
</feature>
<accession>A0A811KZ27</accession>
<evidence type="ECO:0000256" key="2">
    <source>
        <dbReference type="SAM" id="SignalP"/>
    </source>
</evidence>
<dbReference type="Gene3D" id="1.20.1070.10">
    <property type="entry name" value="Rhodopsin 7-helix transmembrane proteins"/>
    <property type="match status" value="1"/>
</dbReference>
<feature type="signal peptide" evidence="2">
    <location>
        <begin position="1"/>
        <end position="27"/>
    </location>
</feature>
<feature type="transmembrane region" description="Helical" evidence="1">
    <location>
        <begin position="310"/>
        <end position="335"/>
    </location>
</feature>
<sequence>MNNNTHSGPRTFFSFQLLVPLFGAIEAKSEEESGGHSAWNNFCEFFCMETIQRMMTNVAEIIAANATEPPDPNDPDTHLRRLLSIIGFGIGLEAIAVNIFALWFFFKIPSAKNVHGRLCITKTASDLPFAVAMTFWWLPWSYFYKKSDSFPGLHGPNLSLDFIIVTITFTSYYFALNVEVLIVLARFTAVFYTFTFKMIFRQKFMSPILFFCLALGFIPVAFSSFTNYCVMYYTPLWLAWDILDITDFPQPCKYISSAYVVTYSYICTLAVFCIIIAMVTVWKLHVLNNSKFAQNSMSSMQRARRRHSEWVLLVVSLTSPFVISLRGSVSLIAFFTKPWSPFNSMISENFVYNFILDFVVVQANAIIQLCINPTFWAFLRGNPLSTLTNATKMTPMQKQKINDV</sequence>
<feature type="transmembrane region" description="Helical" evidence="1">
    <location>
        <begin position="127"/>
        <end position="143"/>
    </location>
</feature>
<dbReference type="Proteomes" id="UP000582659">
    <property type="component" value="Unassembled WGS sequence"/>
</dbReference>
<keyword evidence="2" id="KW-0732">Signal</keyword>
<dbReference type="PANTHER" id="PTHR23017:SF3">
    <property type="entry name" value="G-PROTEIN COUPLED RECEPTORS FAMILY 1 PROFILE DOMAIN-CONTAINING PROTEIN"/>
    <property type="match status" value="1"/>
</dbReference>
<dbReference type="EMBL" id="CAJFCV020000003">
    <property type="protein sequence ID" value="CAG9106787.1"/>
    <property type="molecule type" value="Genomic_DNA"/>
</dbReference>
<feature type="chain" id="PRO_5032859494" evidence="2">
    <location>
        <begin position="28"/>
        <end position="404"/>
    </location>
</feature>
<gene>
    <name evidence="4" type="ORF">BXYJ_LOCUS6239</name>
</gene>
<feature type="transmembrane region" description="Helical" evidence="1">
    <location>
        <begin position="82"/>
        <end position="106"/>
    </location>
</feature>
<dbReference type="EMBL" id="CAJFDI010000003">
    <property type="protein sequence ID" value="CAD5220559.1"/>
    <property type="molecule type" value="Genomic_DNA"/>
</dbReference>
<evidence type="ECO:0000313" key="5">
    <source>
        <dbReference type="Proteomes" id="UP000659654"/>
    </source>
</evidence>
<evidence type="ECO:0000313" key="4">
    <source>
        <dbReference type="EMBL" id="CAD5220559.1"/>
    </source>
</evidence>
<dbReference type="AlphaFoldDB" id="A0A811KZ27"/>
<dbReference type="OrthoDB" id="10319720at2759"/>
<feature type="domain" description="7TM GPCR serpentine receptor class x (Srx)" evidence="3">
    <location>
        <begin position="95"/>
        <end position="325"/>
    </location>
</feature>
<evidence type="ECO:0000259" key="3">
    <source>
        <dbReference type="Pfam" id="PF10328"/>
    </source>
</evidence>
<comment type="caution">
    <text evidence="4">The sequence shown here is derived from an EMBL/GenBank/DDBJ whole genome shotgun (WGS) entry which is preliminary data.</text>
</comment>
<proteinExistence type="predicted"/>
<feature type="transmembrane region" description="Helical" evidence="1">
    <location>
        <begin position="254"/>
        <end position="282"/>
    </location>
</feature>
<keyword evidence="1" id="KW-0472">Membrane</keyword>